<dbReference type="SUPFAM" id="SSF49785">
    <property type="entry name" value="Galactose-binding domain-like"/>
    <property type="match status" value="1"/>
</dbReference>
<sequence length="978" mass="108468">MKTTLFILMAAASVRAVDFDQDIRPLLERRCVECHGAKKQKGELRLDAKIFAFKGGHDGAAIQAGDAGKSLLYQRIVSTQDDERMPPKGEPLSPAQIQQVKDWIQSGAVWPENAADKDAATDRRLQHWAVQPVRRASKDDTIDSLITAKLATKGLKMSPQADRRTLIRRLSFDLLGLPPAPERVEQFVKDADPNAYEKLVDELLRSQHYGERWARHWLDIAHYADTHGFERDQLRPNAWRYRDYVIESLNADKPYDQFIREQISGDVIAPNDTKAVIATGFLAAGPWDFVGQVETKSEMLRRAARAGDLDDMVTQVITSTMGITINCARCHDHKLDPVTQEEYYRLWAVFAGVKRGDREVDAAEAKHVAEEKARLNKELAQTRAQIAKLAGEGLDLAGMAGGGVKGRGIDLRTGSLTTGKLGYHRDIQTNRPQRIEWPAEVADADRFVSWVFVPDGRNPVPVAAKQEVKGLPATSGHTWDAIRNGPLNAQRSTKIGGVDYAEKDHSILGLHANSGITFDLVKIRRSSGLGDMRLTAALGFGADAGAAASRADFTVFVDAERKFQKLKMRKDEFTHLDIAIPAAAKTLTLIATDGGDGIGSDLLFLGAARLVPEVEHSTLTAADQEKLKQLRAQAARLDAGLKAQADPAKVYAVVSEAQPPLVRVQRRGNPEDPQQQVQPGAFAWARHASMDFGTNETPEGQRRRLLAEWITHPANPLTSRVLVNRLWHHHFGQGIVSTPSDFGLGGDRPSHPELLDWLASELLQSGWSLKHLHKLIVMSAAYRQQSALPDETANRLDAQNRLLWRQNPRRLDAESVHDAVLSVAGTLNPAMGGPGYRDFNFTEAYAPIYDYITPDRPELLRRSIYRFVVRTTPHQFMSTLDCPDPANLTPARAQTTTALQALTLSNNEFMLQQAANLVSRIENETDSRAAAIRRAFLLCFQREPKAEEQSAATHLVAEQGLFALCRMLINANEFVYLD</sequence>
<protein>
    <submittedName>
        <fullName evidence="3">DUF1553 domain-containing protein</fullName>
    </submittedName>
</protein>
<dbReference type="InterPro" id="IPR036909">
    <property type="entry name" value="Cyt_c-like_dom_sf"/>
</dbReference>
<dbReference type="Pfam" id="PF07587">
    <property type="entry name" value="PSD1"/>
    <property type="match status" value="1"/>
</dbReference>
<keyword evidence="1" id="KW-0175">Coiled coil</keyword>
<reference evidence="4" key="1">
    <citation type="journal article" date="2019" name="Int. J. Syst. Evol. Microbiol.">
        <title>The Global Catalogue of Microorganisms (GCM) 10K type strain sequencing project: providing services to taxonomists for standard genome sequencing and annotation.</title>
        <authorList>
            <consortium name="The Broad Institute Genomics Platform"/>
            <consortium name="The Broad Institute Genome Sequencing Center for Infectious Disease"/>
            <person name="Wu L."/>
            <person name="Ma J."/>
        </authorList>
    </citation>
    <scope>NUCLEOTIDE SEQUENCE [LARGE SCALE GENOMIC DNA]</scope>
    <source>
        <strain evidence="4">CGMCC 4.1469</strain>
    </source>
</reference>
<keyword evidence="4" id="KW-1185">Reference proteome</keyword>
<dbReference type="InterPro" id="IPR008979">
    <property type="entry name" value="Galactose-bd-like_sf"/>
</dbReference>
<dbReference type="InterPro" id="IPR011444">
    <property type="entry name" value="DUF1549"/>
</dbReference>
<organism evidence="3 4">
    <name type="scientific">Prosthecobacter fluviatilis</name>
    <dbReference type="NCBI Taxonomy" id="445931"/>
    <lineage>
        <taxon>Bacteria</taxon>
        <taxon>Pseudomonadati</taxon>
        <taxon>Verrucomicrobiota</taxon>
        <taxon>Verrucomicrobiia</taxon>
        <taxon>Verrucomicrobiales</taxon>
        <taxon>Verrucomicrobiaceae</taxon>
        <taxon>Prosthecobacter</taxon>
    </lineage>
</organism>
<dbReference type="SMART" id="SM00776">
    <property type="entry name" value="NPCBM"/>
    <property type="match status" value="1"/>
</dbReference>
<dbReference type="Gene3D" id="2.60.120.1060">
    <property type="entry name" value="NPCBM/NEW2 domain"/>
    <property type="match status" value="1"/>
</dbReference>
<dbReference type="Pfam" id="PF07635">
    <property type="entry name" value="PSCyt1"/>
    <property type="match status" value="1"/>
</dbReference>
<evidence type="ECO:0000259" key="2">
    <source>
        <dbReference type="SMART" id="SM00776"/>
    </source>
</evidence>
<dbReference type="SUPFAM" id="SSF46626">
    <property type="entry name" value="Cytochrome c"/>
    <property type="match status" value="1"/>
</dbReference>
<dbReference type="EMBL" id="JBHSMQ010000006">
    <property type="protein sequence ID" value="MFC5456469.1"/>
    <property type="molecule type" value="Genomic_DNA"/>
</dbReference>
<comment type="caution">
    <text evidence="3">The sequence shown here is derived from an EMBL/GenBank/DDBJ whole genome shotgun (WGS) entry which is preliminary data.</text>
</comment>
<dbReference type="Proteomes" id="UP001596052">
    <property type="component" value="Unassembled WGS sequence"/>
</dbReference>
<dbReference type="InterPro" id="IPR013222">
    <property type="entry name" value="Glyco_hyd_98_carb-bd"/>
</dbReference>
<evidence type="ECO:0000256" key="1">
    <source>
        <dbReference type="SAM" id="Coils"/>
    </source>
</evidence>
<dbReference type="Gene3D" id="1.10.760.10">
    <property type="entry name" value="Cytochrome c-like domain"/>
    <property type="match status" value="1"/>
</dbReference>
<dbReference type="Pfam" id="PF07583">
    <property type="entry name" value="PSCyt2"/>
    <property type="match status" value="1"/>
</dbReference>
<proteinExistence type="predicted"/>
<name>A0ABW0KSX6_9BACT</name>
<dbReference type="InterPro" id="IPR038637">
    <property type="entry name" value="NPCBM_sf"/>
</dbReference>
<dbReference type="PANTHER" id="PTHR35889:SF3">
    <property type="entry name" value="F-BOX DOMAIN-CONTAINING PROTEIN"/>
    <property type="match status" value="1"/>
</dbReference>
<dbReference type="RefSeq" id="WP_377168735.1">
    <property type="nucleotide sequence ID" value="NZ_JBHSMQ010000006.1"/>
</dbReference>
<dbReference type="Pfam" id="PF08305">
    <property type="entry name" value="NPCBM"/>
    <property type="match status" value="1"/>
</dbReference>
<evidence type="ECO:0000313" key="3">
    <source>
        <dbReference type="EMBL" id="MFC5456469.1"/>
    </source>
</evidence>
<dbReference type="InterPro" id="IPR011429">
    <property type="entry name" value="Cyt_c_Planctomycete-type"/>
</dbReference>
<evidence type="ECO:0000313" key="4">
    <source>
        <dbReference type="Proteomes" id="UP001596052"/>
    </source>
</evidence>
<dbReference type="PANTHER" id="PTHR35889">
    <property type="entry name" value="CYCLOINULO-OLIGOSACCHARIDE FRUCTANOTRANSFERASE-RELATED"/>
    <property type="match status" value="1"/>
</dbReference>
<feature type="coiled-coil region" evidence="1">
    <location>
        <begin position="365"/>
        <end position="392"/>
    </location>
</feature>
<feature type="domain" description="Glycosyl hydrolase family 98 putative carbohydrate-binding module" evidence="2">
    <location>
        <begin position="461"/>
        <end position="612"/>
    </location>
</feature>
<dbReference type="InterPro" id="IPR022655">
    <property type="entry name" value="DUF1553"/>
</dbReference>
<gene>
    <name evidence="3" type="ORF">ACFQDI_16515</name>
</gene>
<accession>A0ABW0KSX6</accession>